<organism evidence="5 6">
    <name type="scientific">Bacillus mycoides</name>
    <dbReference type="NCBI Taxonomy" id="1405"/>
    <lineage>
        <taxon>Bacteria</taxon>
        <taxon>Bacillati</taxon>
        <taxon>Bacillota</taxon>
        <taxon>Bacilli</taxon>
        <taxon>Bacillales</taxon>
        <taxon>Bacillaceae</taxon>
        <taxon>Bacillus</taxon>
        <taxon>Bacillus cereus group</taxon>
    </lineage>
</organism>
<dbReference type="InterPro" id="IPR010310">
    <property type="entry name" value="T7SS_ESAT-6-like"/>
</dbReference>
<evidence type="ECO:0000313" key="6">
    <source>
        <dbReference type="Proteomes" id="UP000437562"/>
    </source>
</evidence>
<feature type="region of interest" description="Disordered" evidence="3">
    <location>
        <begin position="89"/>
        <end position="109"/>
    </location>
</feature>
<dbReference type="InterPro" id="IPR027797">
    <property type="entry name" value="PT-TG_dom"/>
</dbReference>
<feature type="region of interest" description="Disordered" evidence="3">
    <location>
        <begin position="436"/>
        <end position="477"/>
    </location>
</feature>
<dbReference type="Gene3D" id="1.10.287.700">
    <property type="entry name" value="Helix hairpin bin"/>
    <property type="match status" value="1"/>
</dbReference>
<dbReference type="GO" id="GO:0005576">
    <property type="term" value="C:extracellular region"/>
    <property type="evidence" value="ECO:0007669"/>
    <property type="project" value="UniProtKB-SubCell"/>
</dbReference>
<dbReference type="SUPFAM" id="SSF140453">
    <property type="entry name" value="EsxAB dimer-like"/>
    <property type="match status" value="1"/>
</dbReference>
<dbReference type="Pfam" id="PF14449">
    <property type="entry name" value="PT-TG"/>
    <property type="match status" value="1"/>
</dbReference>
<evidence type="ECO:0000256" key="2">
    <source>
        <dbReference type="ARBA" id="ARBA00022525"/>
    </source>
</evidence>
<dbReference type="AlphaFoldDB" id="A0A653ZNC3"/>
<evidence type="ECO:0000259" key="4">
    <source>
        <dbReference type="Pfam" id="PF14449"/>
    </source>
</evidence>
<sequence length="477" mass="52893">MEIKVKPEQLEQIAKNISEMQTHSQNIQQNLNQSMFSIQMQWQGATSQHFYGEYMRSMRLMESYIRNLKVTEKELRRIAQKFRQADEEYQKKQNEKLKETHKTEKKHEKSWWEKGVEGAAEFIGVNDAIRAVTGKDPITGKELSSKERLIAAGWTLLNFVPVGKVASLAGKGIKYVASSFGKTIVKAGKRLGEGVTMVAGKAGKAAVDGIKTASHKVKEGVNFVASTAKGFADKIGSLWNKGATTVKTTFLQGNEKIQHAVKTLLEYKWIPGEGKGFAMAGVGNVSGGGQYSLKEAYQYMESKVVKGTGKVGKGNSDLLDNTGRFKDAELQTKYDVYCERKYKNGEAPKEPLEWKEASEKWVSLKEQGQEFSDESFNLFSQQYENAQREITIVTHEGTKVRVDAIASDEYGNVIIQEYKSSATAPYTTNQGKGFPELKNSGGAVVGEGKGDFSGGYEVPSGTRPQIVRPEGTTYFDE</sequence>
<dbReference type="RefSeq" id="WP_159146507.1">
    <property type="nucleotide sequence ID" value="NZ_LR733376.1"/>
</dbReference>
<dbReference type="Pfam" id="PF06013">
    <property type="entry name" value="WXG100"/>
    <property type="match status" value="1"/>
</dbReference>
<evidence type="ECO:0000256" key="1">
    <source>
        <dbReference type="ARBA" id="ARBA00004613"/>
    </source>
</evidence>
<evidence type="ECO:0000313" key="5">
    <source>
        <dbReference type="EMBL" id="VXC56823.1"/>
    </source>
</evidence>
<protein>
    <submittedName>
        <fullName evidence="5">Type VII secretion protein</fullName>
    </submittedName>
</protein>
<proteinExistence type="predicted"/>
<keyword evidence="2" id="KW-0964">Secreted</keyword>
<dbReference type="EMBL" id="CABWMC010000029">
    <property type="protein sequence ID" value="VXC56823.1"/>
    <property type="molecule type" value="Genomic_DNA"/>
</dbReference>
<reference evidence="5 6" key="1">
    <citation type="submission" date="2019-10" db="EMBL/GenBank/DDBJ databases">
        <authorList>
            <person name="Karimi E."/>
        </authorList>
    </citation>
    <scope>NUCLEOTIDE SEQUENCE [LARGE SCALE GENOMIC DNA]</scope>
    <source>
        <strain evidence="5">Bacillus sp. 71</strain>
    </source>
</reference>
<name>A0A653ZNC3_BACMY</name>
<dbReference type="NCBIfam" id="TIGR03930">
    <property type="entry name" value="WXG100_ESAT6"/>
    <property type="match status" value="1"/>
</dbReference>
<accession>A0A653ZNC3</accession>
<feature type="domain" description="Pre-toxin TG" evidence="4">
    <location>
        <begin position="108"/>
        <end position="174"/>
    </location>
</feature>
<evidence type="ECO:0000256" key="3">
    <source>
        <dbReference type="SAM" id="MobiDB-lite"/>
    </source>
</evidence>
<comment type="subcellular location">
    <subcellularLocation>
        <location evidence="1">Secreted</location>
    </subcellularLocation>
</comment>
<dbReference type="Gene3D" id="1.10.287.850">
    <property type="entry name" value="HP0062-like domain"/>
    <property type="match status" value="1"/>
</dbReference>
<gene>
    <name evidence="5" type="ORF">BACI71_40225</name>
</gene>
<dbReference type="Proteomes" id="UP000437562">
    <property type="component" value="Unassembled WGS sequence"/>
</dbReference>
<feature type="compositionally biased region" description="Gly residues" evidence="3">
    <location>
        <begin position="443"/>
        <end position="453"/>
    </location>
</feature>
<dbReference type="InterPro" id="IPR036689">
    <property type="entry name" value="ESAT-6-like_sf"/>
</dbReference>